<name>A0A6C0HFH7_9ZZZZ</name>
<keyword evidence="1" id="KW-0812">Transmembrane</keyword>
<feature type="transmembrane region" description="Helical" evidence="1">
    <location>
        <begin position="38"/>
        <end position="57"/>
    </location>
</feature>
<protein>
    <submittedName>
        <fullName evidence="2">Uncharacterized protein</fullName>
    </submittedName>
</protein>
<dbReference type="AlphaFoldDB" id="A0A6C0HFH7"/>
<sequence>MLFEIILAYLSIINLGILGYEYNMLLNVSLNSIQLTLTLNKVFCAGLFLWLGIYYPFAGYTGVVVRLYKLILK</sequence>
<evidence type="ECO:0000256" key="1">
    <source>
        <dbReference type="SAM" id="Phobius"/>
    </source>
</evidence>
<organism evidence="2">
    <name type="scientific">viral metagenome</name>
    <dbReference type="NCBI Taxonomy" id="1070528"/>
    <lineage>
        <taxon>unclassified sequences</taxon>
        <taxon>metagenomes</taxon>
        <taxon>organismal metagenomes</taxon>
    </lineage>
</organism>
<keyword evidence="1" id="KW-0472">Membrane</keyword>
<accession>A0A6C0HFH7</accession>
<proteinExistence type="predicted"/>
<evidence type="ECO:0000313" key="2">
    <source>
        <dbReference type="EMBL" id="QHT78783.1"/>
    </source>
</evidence>
<reference evidence="2" key="1">
    <citation type="journal article" date="2020" name="Nature">
        <title>Giant virus diversity and host interactions through global metagenomics.</title>
        <authorList>
            <person name="Schulz F."/>
            <person name="Roux S."/>
            <person name="Paez-Espino D."/>
            <person name="Jungbluth S."/>
            <person name="Walsh D.A."/>
            <person name="Denef V.J."/>
            <person name="McMahon K.D."/>
            <person name="Konstantinidis K.T."/>
            <person name="Eloe-Fadrosh E.A."/>
            <person name="Kyrpides N.C."/>
            <person name="Woyke T."/>
        </authorList>
    </citation>
    <scope>NUCLEOTIDE SEQUENCE</scope>
    <source>
        <strain evidence="2">GVMAG-M-3300023179-92</strain>
    </source>
</reference>
<dbReference type="EMBL" id="MN739937">
    <property type="protein sequence ID" value="QHT78783.1"/>
    <property type="molecule type" value="Genomic_DNA"/>
</dbReference>
<keyword evidence="1" id="KW-1133">Transmembrane helix</keyword>
<feature type="transmembrane region" description="Helical" evidence="1">
    <location>
        <begin position="6"/>
        <end position="26"/>
    </location>
</feature>